<dbReference type="AlphaFoldDB" id="F0R9S3"/>
<dbReference type="Pfam" id="PF19838">
    <property type="entry name" value="LptD_2"/>
    <property type="match status" value="1"/>
</dbReference>
<keyword evidence="4" id="KW-1185">Reference proteome</keyword>
<evidence type="ECO:0000256" key="1">
    <source>
        <dbReference type="SAM" id="MobiDB-lite"/>
    </source>
</evidence>
<name>F0R9S3_CELLC</name>
<feature type="region of interest" description="Disordered" evidence="1">
    <location>
        <begin position="752"/>
        <end position="800"/>
    </location>
</feature>
<dbReference type="PANTHER" id="PTHR30189:SF1">
    <property type="entry name" value="LPS-ASSEMBLY PROTEIN LPTD"/>
    <property type="match status" value="1"/>
</dbReference>
<organism evidence="3 4">
    <name type="scientific">Cellulophaga lytica (strain ATCC 23178 / DSM 7489 / JCM 8516 / NBRC 14961 / NCIMB 1423 / VKM B-1433 / Cy l20)</name>
    <dbReference type="NCBI Taxonomy" id="867900"/>
    <lineage>
        <taxon>Bacteria</taxon>
        <taxon>Pseudomonadati</taxon>
        <taxon>Bacteroidota</taxon>
        <taxon>Flavobacteriia</taxon>
        <taxon>Flavobacteriales</taxon>
        <taxon>Flavobacteriaceae</taxon>
        <taxon>Cellulophaga</taxon>
    </lineage>
</organism>
<dbReference type="HOGENOM" id="CLU_007637_0_0_10"/>
<dbReference type="STRING" id="867900.Celly_2601"/>
<dbReference type="GO" id="GO:1990351">
    <property type="term" value="C:transporter complex"/>
    <property type="evidence" value="ECO:0007669"/>
    <property type="project" value="TreeGrafter"/>
</dbReference>
<sequence length="916" mass="103801">MKPKTTSQINTKIGFIALQSNKHRLLFSLLLFLGVLSLSAQEDKVIPLTIKKQKDTIVAPLIPADILGAPVKKDSIIQDSTSKKEPLLADIVKRKAEGYMRYDRKEGKIYLYDKAELYYQDTELKAGIIIMDLAKNEVYAGRIKDSTGVYSQLPDFKQGNQIVKPDSIRFNFDTQKALIWNSRTEQQAGLGSIGSDAMKVYAEKTKKENDSVYFMSRAKITTSNDTINPDYYILVRKGKFVPGKKMIAGYSNMFIADVPTPIALPFAYFPMTTGNTAGLIFPTFGSDPDRGYFLQNGGYYFPINDYVDLTLQGDFYTNGSYGFRGQSVYTKRYKYKGNVNIRFENQINSQKGFEDYSRSTNYNIQISHTQDPKNNPNSRLSANVNLGSSDYYRSSLNQYNVPNTQNNNLSSSVSYSKTFPAYPSVNLSLTATHNQNTNTDVINLTLPTMQASMERIFPFAKKDGLKKGIIQNINFQYDVNAQNQITTVDSLFFKSEMFDDARVGARHRIPISTNFKLFKQLSVSLGGSYEDIWTLETYNKSYDETTEEVVSEKINGFDRYNKYSFSASLGTTVYGTWTFDESKNIQAIRHTMRPSIGYSYSPSFEETYDEYMNADGEYIQYSRFEGTLNGAPGLTQSSALSFSLQNTLEAKVKDKDSTATEPKKISLLSSFNISTNYNFQADSLRLSPFRVNGGTTILNKKMSINFSANLDPYAIDNKGTRINTLNINNGGSLFRLTTARANIGYSLSSKMFDKDKDDEDDNKDNGDSYVAASGGRTDDLFGTADNFNGRPGNLNDDEDEEVKENPLYKNTIPWDIRLAYAVSYSNPNRQDEISNHSLMFSGNVDLTPRWKVGVSSGYDFKNQGFSLTQLRFERDLKSFRLNFNWTPFGTYERWYFFIGIKSSILKDLKWEQRSQR</sequence>
<dbReference type="PANTHER" id="PTHR30189">
    <property type="entry name" value="LPS-ASSEMBLY PROTEIN"/>
    <property type="match status" value="1"/>
</dbReference>
<proteinExistence type="predicted"/>
<dbReference type="InterPro" id="IPR050218">
    <property type="entry name" value="LptD"/>
</dbReference>
<dbReference type="Proteomes" id="UP000007487">
    <property type="component" value="Chromosome"/>
</dbReference>
<gene>
    <name evidence="3" type="ordered locus">Celly_2601</name>
</gene>
<evidence type="ECO:0000259" key="2">
    <source>
        <dbReference type="Pfam" id="PF19838"/>
    </source>
</evidence>
<protein>
    <recommendedName>
        <fullName evidence="2">LPS-assembly protein LptD central domain-containing protein</fullName>
    </recommendedName>
</protein>
<dbReference type="KEGG" id="cly:Celly_2601"/>
<dbReference type="eggNOG" id="COG1452">
    <property type="taxonomic scope" value="Bacteria"/>
</dbReference>
<dbReference type="EMBL" id="CP002534">
    <property type="protein sequence ID" value="ADY30418.1"/>
    <property type="molecule type" value="Genomic_DNA"/>
</dbReference>
<dbReference type="InterPro" id="IPR045659">
    <property type="entry name" value="LptD_2"/>
</dbReference>
<feature type="domain" description="LPS-assembly protein LptD central" evidence="2">
    <location>
        <begin position="247"/>
        <end position="713"/>
    </location>
</feature>
<dbReference type="GO" id="GO:0009279">
    <property type="term" value="C:cell outer membrane"/>
    <property type="evidence" value="ECO:0007669"/>
    <property type="project" value="TreeGrafter"/>
</dbReference>
<evidence type="ECO:0000313" key="3">
    <source>
        <dbReference type="EMBL" id="ADY30418.1"/>
    </source>
</evidence>
<reference evidence="3 4" key="1">
    <citation type="journal article" date="2011" name="Stand. Genomic Sci.">
        <title>Complete genome sequence of Cellulophaga lytica type strain (LIM- 21).</title>
        <authorList>
            <person name="Pati A."/>
            <person name="Abt B."/>
            <person name="Teshima H."/>
            <person name="Nolan M."/>
            <person name="Lapidus A."/>
            <person name="Lucas S."/>
            <person name="Hammon N."/>
            <person name="Deshpande S."/>
            <person name="Cheng J.F."/>
            <person name="Tapia R."/>
            <person name="Han C."/>
            <person name="Goodwin L."/>
            <person name="Pitluck S."/>
            <person name="Liolios K."/>
            <person name="Pagani I."/>
            <person name="Mavromatis K."/>
            <person name="Ovchinikova G."/>
            <person name="Chen A."/>
            <person name="Palaniappan K."/>
            <person name="Land M."/>
            <person name="Hauser L."/>
            <person name="Jeffries C.D."/>
            <person name="Detter J.C."/>
            <person name="Brambilla E.M."/>
            <person name="Kannan K.P."/>
            <person name="Rohde M."/>
            <person name="Spring S."/>
            <person name="Goker M."/>
            <person name="Woyke T."/>
            <person name="Bristow J."/>
            <person name="Eisen J.A."/>
            <person name="Markowitz V."/>
            <person name="Hugenholtz P."/>
            <person name="Kyrpides N.C."/>
            <person name="Klenk H.P."/>
            <person name="Ivanova N."/>
        </authorList>
    </citation>
    <scope>NUCLEOTIDE SEQUENCE [LARGE SCALE GENOMIC DNA]</scope>
    <source>
        <strain evidence="4">ATCC 23178 / DSM 7489 / JCM 8516 / NBRC 14961 / NCIMB 1423 / VKM B-1433 / Cy l20</strain>
    </source>
</reference>
<accession>F0R9S3</accession>
<evidence type="ECO:0000313" key="4">
    <source>
        <dbReference type="Proteomes" id="UP000007487"/>
    </source>
</evidence>